<dbReference type="Proteomes" id="UP000603602">
    <property type="component" value="Unassembled WGS sequence"/>
</dbReference>
<reference evidence="4" key="1">
    <citation type="submission" date="2023-07" db="EMBL/GenBank/DDBJ databases">
        <title>Thauera sp. CAU 1555 isolated from sand of Yaerae Beach.</title>
        <authorList>
            <person name="Kim W."/>
        </authorList>
    </citation>
    <scope>NUCLEOTIDE SEQUENCE [LARGE SCALE GENOMIC DNA]</scope>
    <source>
        <strain evidence="4">CAU 1555</strain>
    </source>
</reference>
<dbReference type="RefSeq" id="WP_187716776.1">
    <property type="nucleotide sequence ID" value="NZ_JACTAH010000001.1"/>
</dbReference>
<sequence length="282" mass="28881">MNIRKLLASSLVATGLVMSSAAQSAVLTNWYLDADGAGGAGSATNIISFLDIVGGAYITLTPTGGLSFDFEEWGAVRSTSHDFGLSYSGDQTAELAALFDATGSGTFGGSASFTGGTLHLYSIPLGQWGSTTGTFGVDGTPIATFEITGGGLQVNPDGTPIANGQVELVARATSMDSGYFFFDAGLTQDMADLVNDPNGLLFGFATVNANQIPTAQLNTTFADEVFDYSGLPGTWVNDPADGSFFVSNNGQFRLAVPEPGTVALIGIGLLGLGVARRKKAAA</sequence>
<name>A0ABR9B954_9RHOO</name>
<evidence type="ECO:0000259" key="2">
    <source>
        <dbReference type="Pfam" id="PF07589"/>
    </source>
</evidence>
<evidence type="ECO:0000313" key="4">
    <source>
        <dbReference type="Proteomes" id="UP000603602"/>
    </source>
</evidence>
<keyword evidence="1" id="KW-0732">Signal</keyword>
<organism evidence="3 4">
    <name type="scientific">Thauera sedimentorum</name>
    <dbReference type="NCBI Taxonomy" id="2767595"/>
    <lineage>
        <taxon>Bacteria</taxon>
        <taxon>Pseudomonadati</taxon>
        <taxon>Pseudomonadota</taxon>
        <taxon>Betaproteobacteria</taxon>
        <taxon>Rhodocyclales</taxon>
        <taxon>Zoogloeaceae</taxon>
        <taxon>Thauera</taxon>
    </lineage>
</organism>
<dbReference type="InterPro" id="IPR013424">
    <property type="entry name" value="Ice-binding_C"/>
</dbReference>
<feature type="chain" id="PRO_5046815276" evidence="1">
    <location>
        <begin position="25"/>
        <end position="282"/>
    </location>
</feature>
<proteinExistence type="predicted"/>
<feature type="domain" description="Ice-binding protein C-terminal" evidence="2">
    <location>
        <begin position="255"/>
        <end position="277"/>
    </location>
</feature>
<comment type="caution">
    <text evidence="3">The sequence shown here is derived from an EMBL/GenBank/DDBJ whole genome shotgun (WGS) entry which is preliminary data.</text>
</comment>
<keyword evidence="4" id="KW-1185">Reference proteome</keyword>
<evidence type="ECO:0000256" key="1">
    <source>
        <dbReference type="SAM" id="SignalP"/>
    </source>
</evidence>
<feature type="signal peptide" evidence="1">
    <location>
        <begin position="1"/>
        <end position="24"/>
    </location>
</feature>
<dbReference type="NCBIfam" id="NF033554">
    <property type="entry name" value="floc_PepA"/>
    <property type="match status" value="1"/>
</dbReference>
<gene>
    <name evidence="3" type="primary">pepA</name>
    <name evidence="3" type="ORF">IFO67_03650</name>
</gene>
<evidence type="ECO:0000313" key="3">
    <source>
        <dbReference type="EMBL" id="MBD8501967.1"/>
    </source>
</evidence>
<protein>
    <submittedName>
        <fullName evidence="3">Flocculation-associated PEP-CTERM protein PepA</fullName>
    </submittedName>
</protein>
<accession>A0ABR9B954</accession>
<dbReference type="NCBIfam" id="TIGR02595">
    <property type="entry name" value="PEP_CTERM"/>
    <property type="match status" value="1"/>
</dbReference>
<dbReference type="EMBL" id="JACYTO010000001">
    <property type="protein sequence ID" value="MBD8501967.1"/>
    <property type="molecule type" value="Genomic_DNA"/>
</dbReference>
<dbReference type="Pfam" id="PF07589">
    <property type="entry name" value="PEP-CTERM"/>
    <property type="match status" value="1"/>
</dbReference>